<keyword evidence="2" id="KW-0004">4Fe-4S</keyword>
<dbReference type="InterPro" id="IPR000283">
    <property type="entry name" value="NADH_UbQ_OxRdtase_75kDa_su_CS"/>
</dbReference>
<dbReference type="PANTHER" id="PTHR11615">
    <property type="entry name" value="NITRATE, FORMATE, IRON DEHYDROGENASE"/>
    <property type="match status" value="1"/>
</dbReference>
<dbReference type="InterPro" id="IPR004108">
    <property type="entry name" value="Fe_hydrogenase_lsu_C"/>
</dbReference>
<feature type="domain" description="4Fe-4S ferredoxin-type" evidence="7">
    <location>
        <begin position="179"/>
        <end position="208"/>
    </location>
</feature>
<feature type="domain" description="2Fe-2S ferredoxin-type" evidence="6">
    <location>
        <begin position="1"/>
        <end position="78"/>
    </location>
</feature>
<dbReference type="SUPFAM" id="SSF53920">
    <property type="entry name" value="Fe-only hydrogenase"/>
    <property type="match status" value="1"/>
</dbReference>
<dbReference type="InterPro" id="IPR017900">
    <property type="entry name" value="4Fe4S_Fe_S_CS"/>
</dbReference>
<dbReference type="InterPro" id="IPR036010">
    <property type="entry name" value="2Fe-2S_ferredoxin-like_sf"/>
</dbReference>
<evidence type="ECO:0000259" key="7">
    <source>
        <dbReference type="PROSITE" id="PS51379"/>
    </source>
</evidence>
<evidence type="ECO:0000256" key="4">
    <source>
        <dbReference type="ARBA" id="ARBA00023004"/>
    </source>
</evidence>
<dbReference type="PROSITE" id="PS51085">
    <property type="entry name" value="2FE2S_FER_2"/>
    <property type="match status" value="1"/>
</dbReference>
<evidence type="ECO:0000256" key="5">
    <source>
        <dbReference type="ARBA" id="ARBA00023014"/>
    </source>
</evidence>
<evidence type="ECO:0000259" key="8">
    <source>
        <dbReference type="PROSITE" id="PS51839"/>
    </source>
</evidence>
<dbReference type="InterPro" id="IPR017896">
    <property type="entry name" value="4Fe4S_Fe-S-bd"/>
</dbReference>
<keyword evidence="4" id="KW-0408">Iron</keyword>
<dbReference type="SUPFAM" id="SSF54862">
    <property type="entry name" value="4Fe-4S ferredoxins"/>
    <property type="match status" value="1"/>
</dbReference>
<dbReference type="Pfam" id="PF12838">
    <property type="entry name" value="Fer4_7"/>
    <property type="match status" value="1"/>
</dbReference>
<dbReference type="SMART" id="SM00902">
    <property type="entry name" value="Fe_hyd_SSU"/>
    <property type="match status" value="1"/>
</dbReference>
<dbReference type="Gene3D" id="3.40.50.1780">
    <property type="match status" value="1"/>
</dbReference>
<dbReference type="InterPro" id="IPR013352">
    <property type="entry name" value="Fe_hydrogenase_subset"/>
</dbReference>
<dbReference type="InterPro" id="IPR001041">
    <property type="entry name" value="2Fe-2S_ferredoxin-type"/>
</dbReference>
<evidence type="ECO:0000313" key="10">
    <source>
        <dbReference type="Proteomes" id="UP001482154"/>
    </source>
</evidence>
<organism evidence="9 10">
    <name type="scientific">Anaerostipes amylophilus</name>
    <dbReference type="NCBI Taxonomy" id="2981779"/>
    <lineage>
        <taxon>Bacteria</taxon>
        <taxon>Bacillati</taxon>
        <taxon>Bacillota</taxon>
        <taxon>Clostridia</taxon>
        <taxon>Lachnospirales</taxon>
        <taxon>Lachnospiraceae</taxon>
        <taxon>Anaerostipes</taxon>
    </lineage>
</organism>
<comment type="caution">
    <text evidence="9">The sequence shown here is derived from an EMBL/GenBank/DDBJ whole genome shotgun (WGS) entry which is preliminary data.</text>
</comment>
<feature type="domain" description="4Fe-4S ferredoxin-type" evidence="7">
    <location>
        <begin position="136"/>
        <end position="166"/>
    </location>
</feature>
<evidence type="ECO:0000259" key="6">
    <source>
        <dbReference type="PROSITE" id="PS51085"/>
    </source>
</evidence>
<sequence>MVNITIDNHTIAVPAGTTIMEAAASIHIPIPKLCYLKDINEIGACRVCVVEIEGQDHLVTSCNNVVEEGMTIYTNSPKVRRNRKHTVEMILSQHDAQCATCVRSGNCTLQTIANDLNVVESPYKKEICVEEWDTRYPLVRDASKCVKCMRCIQVCDKIQGMHIWDVSGTGARTTVGVSGNRDIKTADCALCGQCITHCPTGALRERDDTEKLYRALEDKDTIVVAQIAPAVRTAWGESLGLSREEATVEKIVDALRKIGVDYVFDTTFSADLTIMEEGTEFVERFTKGDLDLYPMFTSCCPGWVRFIKSQYPQMANRLSSAKSPQEMFGAVMKTVFAKKMDIDPDRIFALSIMPCLAKKDEREKPLFHGEFAGHGVDLVLTTRELDRLIRADHIDPKTLKDSAFDAPFTEGTGAGVIFGATGGVMEAALRSAYYLITGKNPEADAFKEIRGVNKNGWTEAKFDIAGNTVEIAVVSGLQNTRNLMEAIRKREVHYHFVEVMACPGGCVGGGGQPIHEGKEMASDRGSNLYFLDKTSQLRFSHENPDIKHLYDEYFGSPGSHKAHQLLHVQE</sequence>
<dbReference type="Gene3D" id="3.40.950.10">
    <property type="entry name" value="Fe-only Hydrogenase (Larger Subunit), Chain L, domain 3"/>
    <property type="match status" value="1"/>
</dbReference>
<evidence type="ECO:0000313" key="9">
    <source>
        <dbReference type="EMBL" id="MEQ2710558.1"/>
    </source>
</evidence>
<dbReference type="InterPro" id="IPR036991">
    <property type="entry name" value="Fe_hydrogenase_ssu_sf"/>
</dbReference>
<proteinExistence type="predicted"/>
<dbReference type="Gene3D" id="4.10.260.20">
    <property type="entry name" value="Iron hydrogenase, small subunit"/>
    <property type="match status" value="1"/>
</dbReference>
<protein>
    <submittedName>
        <fullName evidence="9">[FeFe] hydrogenase, group A</fullName>
    </submittedName>
</protein>
<dbReference type="InterPro" id="IPR003149">
    <property type="entry name" value="Fe_hydrogenase_ssu"/>
</dbReference>
<reference evidence="9 10" key="1">
    <citation type="submission" date="2024-04" db="EMBL/GenBank/DDBJ databases">
        <title>Human intestinal bacterial collection.</title>
        <authorList>
            <person name="Pauvert C."/>
            <person name="Hitch T.C.A."/>
            <person name="Clavel T."/>
        </authorList>
    </citation>
    <scope>NUCLEOTIDE SEQUENCE [LARGE SCALE GENOMIC DNA]</scope>
    <source>
        <strain evidence="9 10">CLA-AA-H249</strain>
    </source>
</reference>
<dbReference type="Pfam" id="PF02256">
    <property type="entry name" value="Fe_hyd_SSU"/>
    <property type="match status" value="1"/>
</dbReference>
<dbReference type="RefSeq" id="WP_022375650.1">
    <property type="nucleotide sequence ID" value="NZ_JBBNIN010000005.1"/>
</dbReference>
<dbReference type="Pfam" id="PF10588">
    <property type="entry name" value="NADH-G_4Fe-4S_3"/>
    <property type="match status" value="1"/>
</dbReference>
<keyword evidence="3" id="KW-0479">Metal-binding</keyword>
<dbReference type="SMART" id="SM00929">
    <property type="entry name" value="NADH-G_4Fe-4S_3"/>
    <property type="match status" value="1"/>
</dbReference>
<dbReference type="InterPro" id="IPR019574">
    <property type="entry name" value="NADH_UbQ_OxRdtase_Gsu_4Fe4S-bd"/>
</dbReference>
<dbReference type="InterPro" id="IPR050340">
    <property type="entry name" value="Cytosolic_Fe-S_CAF"/>
</dbReference>
<dbReference type="Gene3D" id="3.10.20.740">
    <property type="match status" value="1"/>
</dbReference>
<keyword evidence="5" id="KW-0411">Iron-sulfur</keyword>
<dbReference type="CDD" id="cd00207">
    <property type="entry name" value="fer2"/>
    <property type="match status" value="1"/>
</dbReference>
<dbReference type="Gene3D" id="3.30.70.20">
    <property type="match status" value="1"/>
</dbReference>
<dbReference type="InterPro" id="IPR009016">
    <property type="entry name" value="Fe_hydrogenase"/>
</dbReference>
<accession>A0ABV1ITL2</accession>
<evidence type="ECO:0000256" key="2">
    <source>
        <dbReference type="ARBA" id="ARBA00022485"/>
    </source>
</evidence>
<name>A0ABV1ITL2_9FIRM</name>
<dbReference type="PROSITE" id="PS51379">
    <property type="entry name" value="4FE4S_FER_2"/>
    <property type="match status" value="2"/>
</dbReference>
<dbReference type="Proteomes" id="UP001482154">
    <property type="component" value="Unassembled WGS sequence"/>
</dbReference>
<evidence type="ECO:0000256" key="3">
    <source>
        <dbReference type="ARBA" id="ARBA00022723"/>
    </source>
</evidence>
<dbReference type="PROSITE" id="PS51839">
    <property type="entry name" value="4FE4S_HC3"/>
    <property type="match status" value="1"/>
</dbReference>
<dbReference type="NCBIfam" id="TIGR02512">
    <property type="entry name" value="FeFe_hydrog_A"/>
    <property type="match status" value="1"/>
</dbReference>
<dbReference type="EMBL" id="JBBNIN010000005">
    <property type="protein sequence ID" value="MEQ2710558.1"/>
    <property type="molecule type" value="Genomic_DNA"/>
</dbReference>
<dbReference type="PROSITE" id="PS00198">
    <property type="entry name" value="4FE4S_FER_1"/>
    <property type="match status" value="1"/>
</dbReference>
<evidence type="ECO:0000256" key="1">
    <source>
        <dbReference type="ARBA" id="ARBA00001966"/>
    </source>
</evidence>
<feature type="domain" description="4Fe-4S His(Cys)3-ligated-type" evidence="8">
    <location>
        <begin position="78"/>
        <end position="117"/>
    </location>
</feature>
<dbReference type="Pfam" id="PF13510">
    <property type="entry name" value="Fer2_4"/>
    <property type="match status" value="1"/>
</dbReference>
<dbReference type="Pfam" id="PF02906">
    <property type="entry name" value="Fe_hyd_lg_C"/>
    <property type="match status" value="1"/>
</dbReference>
<gene>
    <name evidence="9" type="ORF">AAAU51_05150</name>
</gene>
<dbReference type="SUPFAM" id="SSF54292">
    <property type="entry name" value="2Fe-2S ferredoxin-like"/>
    <property type="match status" value="1"/>
</dbReference>
<dbReference type="PROSITE" id="PS00641">
    <property type="entry name" value="COMPLEX1_75K_1"/>
    <property type="match status" value="1"/>
</dbReference>
<keyword evidence="10" id="KW-1185">Reference proteome</keyword>
<comment type="cofactor">
    <cofactor evidence="1">
        <name>[4Fe-4S] cluster</name>
        <dbReference type="ChEBI" id="CHEBI:49883"/>
    </cofactor>
</comment>